<gene>
    <name evidence="1" type="ORF">BDY19DRAFT_991673</name>
</gene>
<dbReference type="EMBL" id="MU274906">
    <property type="protein sequence ID" value="KAI0091094.1"/>
    <property type="molecule type" value="Genomic_DNA"/>
</dbReference>
<proteinExistence type="predicted"/>
<name>A0ACB8UA74_9APHY</name>
<protein>
    <submittedName>
        <fullName evidence="1">NAD-P-binding protein</fullName>
    </submittedName>
</protein>
<evidence type="ECO:0000313" key="1">
    <source>
        <dbReference type="EMBL" id="KAI0091094.1"/>
    </source>
</evidence>
<comment type="caution">
    <text evidence="1">The sequence shown here is derived from an EMBL/GenBank/DDBJ whole genome shotgun (WGS) entry which is preliminary data.</text>
</comment>
<organism evidence="1 2">
    <name type="scientific">Irpex rosettiformis</name>
    <dbReference type="NCBI Taxonomy" id="378272"/>
    <lineage>
        <taxon>Eukaryota</taxon>
        <taxon>Fungi</taxon>
        <taxon>Dikarya</taxon>
        <taxon>Basidiomycota</taxon>
        <taxon>Agaricomycotina</taxon>
        <taxon>Agaricomycetes</taxon>
        <taxon>Polyporales</taxon>
        <taxon>Irpicaceae</taxon>
        <taxon>Irpex</taxon>
    </lineage>
</organism>
<reference evidence="1" key="1">
    <citation type="journal article" date="2021" name="Environ. Microbiol.">
        <title>Gene family expansions and transcriptome signatures uncover fungal adaptations to wood decay.</title>
        <authorList>
            <person name="Hage H."/>
            <person name="Miyauchi S."/>
            <person name="Viragh M."/>
            <person name="Drula E."/>
            <person name="Min B."/>
            <person name="Chaduli D."/>
            <person name="Navarro D."/>
            <person name="Favel A."/>
            <person name="Norest M."/>
            <person name="Lesage-Meessen L."/>
            <person name="Balint B."/>
            <person name="Merenyi Z."/>
            <person name="de Eugenio L."/>
            <person name="Morin E."/>
            <person name="Martinez A.T."/>
            <person name="Baldrian P."/>
            <person name="Stursova M."/>
            <person name="Martinez M.J."/>
            <person name="Novotny C."/>
            <person name="Magnuson J.K."/>
            <person name="Spatafora J.W."/>
            <person name="Maurice S."/>
            <person name="Pangilinan J."/>
            <person name="Andreopoulos W."/>
            <person name="LaButti K."/>
            <person name="Hundley H."/>
            <person name="Na H."/>
            <person name="Kuo A."/>
            <person name="Barry K."/>
            <person name="Lipzen A."/>
            <person name="Henrissat B."/>
            <person name="Riley R."/>
            <person name="Ahrendt S."/>
            <person name="Nagy L.G."/>
            <person name="Grigoriev I.V."/>
            <person name="Martin F."/>
            <person name="Rosso M.N."/>
        </authorList>
    </citation>
    <scope>NUCLEOTIDE SEQUENCE</scope>
    <source>
        <strain evidence="1">CBS 384.51</strain>
    </source>
</reference>
<dbReference type="Proteomes" id="UP001055072">
    <property type="component" value="Unassembled WGS sequence"/>
</dbReference>
<keyword evidence="2" id="KW-1185">Reference proteome</keyword>
<evidence type="ECO:0000313" key="2">
    <source>
        <dbReference type="Proteomes" id="UP001055072"/>
    </source>
</evidence>
<accession>A0ACB8UA74</accession>
<sequence length="348" mass="37774">MSKTSILIFGATGYLGGSVLSRLLAHPNKESFDITAIVRSAEKAKKLEAFGVKAVVGSLKDAAFVERLSENADILFSIADSDDVGVTTAFLAGMKNRHTKTGDVPILIHISGTGVLTWDACTNGLGISDRIWNDDDPDDIEKNIPPTAVHRNVDLLIVEADKEGYLKSYIILPGTIWGIAKNPLVDAGVSNSYSKQLPILIQAALARGQAGVVGKGQALWPSINIEEQTGFFIILFDAILANPDKVGHGRDGYYFGENGDYLWYDLSKYIGKALVKRGLSQSDGPTTFTAEELGKYFGAEWLGNYWGSNSRARSGHSRSLGWQPKLTAQDFFDSVDAEVEAAIKQRKE</sequence>